<dbReference type="GO" id="GO:0016020">
    <property type="term" value="C:membrane"/>
    <property type="evidence" value="ECO:0007669"/>
    <property type="project" value="InterPro"/>
</dbReference>
<sequence length="85" mass="9171">MNRQHKLLGVGIAGTVIAALCCFTPALVILLGVVGLSGWLGYLDYALLPALAFFIGLTAYALYRNREDQQQPDCCSPNQQNGTNK</sequence>
<feature type="transmembrane region" description="Helical" evidence="1">
    <location>
        <begin position="45"/>
        <end position="63"/>
    </location>
</feature>
<dbReference type="NCBIfam" id="NF033565">
    <property type="entry name" value="trans_MerF"/>
    <property type="match status" value="1"/>
</dbReference>
<evidence type="ECO:0000313" key="2">
    <source>
        <dbReference type="EMBL" id="PSU44557.1"/>
    </source>
</evidence>
<keyword evidence="1" id="KW-0472">Membrane</keyword>
<proteinExistence type="predicted"/>
<keyword evidence="1" id="KW-1133">Transmembrane helix</keyword>
<comment type="caution">
    <text evidence="2">The sequence shown here is derived from an EMBL/GenBank/DDBJ whole genome shotgun (WGS) entry which is preliminary data.</text>
</comment>
<dbReference type="Gene3D" id="1.10.287.910">
    <property type="entry name" value="bacterial mercury transporter, merf"/>
    <property type="match status" value="1"/>
</dbReference>
<accession>A0A2T3J780</accession>
<dbReference type="Pfam" id="PF11431">
    <property type="entry name" value="Transport_MerF"/>
    <property type="match status" value="1"/>
</dbReference>
<dbReference type="EMBL" id="PYMJ01000048">
    <property type="protein sequence ID" value="PSU44557.1"/>
    <property type="molecule type" value="Genomic_DNA"/>
</dbReference>
<organism evidence="2 3">
    <name type="scientific">Photobacterium frigidiphilum</name>
    <dbReference type="NCBI Taxonomy" id="264736"/>
    <lineage>
        <taxon>Bacteria</taxon>
        <taxon>Pseudomonadati</taxon>
        <taxon>Pseudomonadota</taxon>
        <taxon>Gammaproteobacteria</taxon>
        <taxon>Vibrionales</taxon>
        <taxon>Vibrionaceae</taxon>
        <taxon>Photobacterium</taxon>
    </lineage>
</organism>
<dbReference type="OrthoDB" id="574313at2"/>
<dbReference type="AlphaFoldDB" id="A0A2T3J780"/>
<keyword evidence="3" id="KW-1185">Reference proteome</keyword>
<evidence type="ECO:0000313" key="3">
    <source>
        <dbReference type="Proteomes" id="UP000240987"/>
    </source>
</evidence>
<evidence type="ECO:0000256" key="1">
    <source>
        <dbReference type="SAM" id="Phobius"/>
    </source>
</evidence>
<protein>
    <recommendedName>
        <fullName evidence="4">Mercury resistance system transport protein MerF</fullName>
    </recommendedName>
</protein>
<reference evidence="2 3" key="1">
    <citation type="submission" date="2018-01" db="EMBL/GenBank/DDBJ databases">
        <title>Whole genome sequencing of Histamine producing bacteria.</title>
        <authorList>
            <person name="Butler K."/>
        </authorList>
    </citation>
    <scope>NUCLEOTIDE SEQUENCE [LARGE SCALE GENOMIC DNA]</scope>
    <source>
        <strain evidence="2 3">JCM 12947</strain>
    </source>
</reference>
<name>A0A2T3J780_9GAMM</name>
<gene>
    <name evidence="2" type="ORF">C9J12_26805</name>
</gene>
<feature type="transmembrane region" description="Helical" evidence="1">
    <location>
        <begin position="7"/>
        <end position="33"/>
    </location>
</feature>
<dbReference type="RefSeq" id="WP_107245831.1">
    <property type="nucleotide sequence ID" value="NZ_PYMJ01000048.1"/>
</dbReference>
<dbReference type="InterPro" id="IPR021091">
    <property type="entry name" value="Mercury_ion_transport_MerF"/>
</dbReference>
<evidence type="ECO:0008006" key="4">
    <source>
        <dbReference type="Google" id="ProtNLM"/>
    </source>
</evidence>
<dbReference type="Proteomes" id="UP000240987">
    <property type="component" value="Unassembled WGS sequence"/>
</dbReference>
<keyword evidence="1" id="KW-0812">Transmembrane</keyword>